<dbReference type="PANTHER" id="PTHR43158">
    <property type="entry name" value="SKFA PEPTIDE EXPORT ATP-BINDING PROTEIN SKFE"/>
    <property type="match status" value="1"/>
</dbReference>
<gene>
    <name evidence="4" type="ORF">AM592_03005</name>
</gene>
<reference evidence="4 5" key="2">
    <citation type="journal article" date="2016" name="Int. J. Syst. Evol. Microbiol.">
        <title>Bacillus gobiensis sp. nov., isolated from a soil sample.</title>
        <authorList>
            <person name="Liu B."/>
            <person name="Liu G.H."/>
            <person name="Cetin S."/>
            <person name="Schumann P."/>
            <person name="Pan Z.Z."/>
            <person name="Chen Q.Q."/>
        </authorList>
    </citation>
    <scope>NUCLEOTIDE SEQUENCE [LARGE SCALE GENOMIC DNA]</scope>
    <source>
        <strain evidence="4 5">FJAT-4402</strain>
    </source>
</reference>
<dbReference type="AlphaFoldDB" id="A0A0M4FS13"/>
<dbReference type="InterPro" id="IPR027417">
    <property type="entry name" value="P-loop_NTPase"/>
</dbReference>
<sequence>MNGILINQIQKTVDKHFSLGPIQTELPAGSVIALAGQNGSGKSTLLQLLAGLIKSEQGEVIIFGHKAGSLEAKKDTAYLSQGMELYGKFSPLQIANLYRLSFDDWSEESFIEYMKSFKIPIKKKLDSLSGGMQRKAMLGLHLSRSSKLFLMDEPYAGLDFESQTALDQEIVNYMERGEGQTILFSTHSGDEMKRVADYILLIEEGKMLGFYEKDQLQESWKRIWISQPIHSNEPTPGIVRVESRGTELITENHVATMETLKNYGIDIVHTQAIELREILTELSKKTAKQH</sequence>
<dbReference type="GO" id="GO:0016887">
    <property type="term" value="F:ATP hydrolysis activity"/>
    <property type="evidence" value="ECO:0007669"/>
    <property type="project" value="InterPro"/>
</dbReference>
<dbReference type="RefSeq" id="WP_053602408.1">
    <property type="nucleotide sequence ID" value="NZ_CP012600.1"/>
</dbReference>
<keyword evidence="1" id="KW-0547">Nucleotide-binding</keyword>
<dbReference type="OrthoDB" id="2960217at2"/>
<feature type="domain" description="ABC transporter" evidence="3">
    <location>
        <begin position="4"/>
        <end position="229"/>
    </location>
</feature>
<keyword evidence="5" id="KW-1185">Reference proteome</keyword>
<evidence type="ECO:0000313" key="5">
    <source>
        <dbReference type="Proteomes" id="UP000067625"/>
    </source>
</evidence>
<reference evidence="5" key="1">
    <citation type="submission" date="2015-08" db="EMBL/GenBank/DDBJ databases">
        <title>Genome sequencing project for genomic taxonomy and phylogenomics of Bacillus-like bacteria.</title>
        <authorList>
            <person name="Liu B."/>
            <person name="Wang J."/>
            <person name="Zhu Y."/>
            <person name="Liu G."/>
            <person name="Chen Q."/>
            <person name="Chen Z."/>
            <person name="Lan J."/>
            <person name="Che J."/>
            <person name="Ge C."/>
            <person name="Shi H."/>
            <person name="Pan Z."/>
            <person name="Liu X."/>
        </authorList>
    </citation>
    <scope>NUCLEOTIDE SEQUENCE [LARGE SCALE GENOMIC DNA]</scope>
    <source>
        <strain evidence="5">FJAT-4402</strain>
    </source>
</reference>
<name>A0A0M4FS13_9BACI</name>
<dbReference type="SUPFAM" id="SSF52540">
    <property type="entry name" value="P-loop containing nucleoside triphosphate hydrolases"/>
    <property type="match status" value="1"/>
</dbReference>
<dbReference type="PROSITE" id="PS50893">
    <property type="entry name" value="ABC_TRANSPORTER_2"/>
    <property type="match status" value="1"/>
</dbReference>
<dbReference type="InterPro" id="IPR003593">
    <property type="entry name" value="AAA+_ATPase"/>
</dbReference>
<dbReference type="Pfam" id="PF00005">
    <property type="entry name" value="ABC_tran"/>
    <property type="match status" value="1"/>
</dbReference>
<accession>A0A0M4FS13</accession>
<organism evidence="4 5">
    <name type="scientific">Bacillus gobiensis</name>
    <dbReference type="NCBI Taxonomy" id="1441095"/>
    <lineage>
        <taxon>Bacteria</taxon>
        <taxon>Bacillati</taxon>
        <taxon>Bacillota</taxon>
        <taxon>Bacilli</taxon>
        <taxon>Bacillales</taxon>
        <taxon>Bacillaceae</taxon>
        <taxon>Bacillus</taxon>
    </lineage>
</organism>
<proteinExistence type="predicted"/>
<dbReference type="GO" id="GO:0005524">
    <property type="term" value="F:ATP binding"/>
    <property type="evidence" value="ECO:0007669"/>
    <property type="project" value="UniProtKB-KW"/>
</dbReference>
<dbReference type="PATRIC" id="fig|1441095.3.peg.659"/>
<dbReference type="STRING" id="1441095.AM592_03005"/>
<dbReference type="EMBL" id="CP012600">
    <property type="protein sequence ID" value="ALC80668.1"/>
    <property type="molecule type" value="Genomic_DNA"/>
</dbReference>
<dbReference type="Gene3D" id="3.40.50.300">
    <property type="entry name" value="P-loop containing nucleotide triphosphate hydrolases"/>
    <property type="match status" value="1"/>
</dbReference>
<dbReference type="Proteomes" id="UP000067625">
    <property type="component" value="Chromosome"/>
</dbReference>
<keyword evidence="2" id="KW-0067">ATP-binding</keyword>
<dbReference type="SMART" id="SM00382">
    <property type="entry name" value="AAA"/>
    <property type="match status" value="1"/>
</dbReference>
<dbReference type="InterPro" id="IPR003439">
    <property type="entry name" value="ABC_transporter-like_ATP-bd"/>
</dbReference>
<evidence type="ECO:0000256" key="1">
    <source>
        <dbReference type="ARBA" id="ARBA00022741"/>
    </source>
</evidence>
<evidence type="ECO:0000256" key="2">
    <source>
        <dbReference type="ARBA" id="ARBA00022840"/>
    </source>
</evidence>
<evidence type="ECO:0000313" key="4">
    <source>
        <dbReference type="EMBL" id="ALC80668.1"/>
    </source>
</evidence>
<evidence type="ECO:0000259" key="3">
    <source>
        <dbReference type="PROSITE" id="PS50893"/>
    </source>
</evidence>
<dbReference type="PANTHER" id="PTHR43158:SF2">
    <property type="entry name" value="SKFA PEPTIDE EXPORT ATP-BINDING PROTEIN SKFE"/>
    <property type="match status" value="1"/>
</dbReference>
<protein>
    <recommendedName>
        <fullName evidence="3">ABC transporter domain-containing protein</fullName>
    </recommendedName>
</protein>